<dbReference type="EMBL" id="JABAEW010000029">
    <property type="protein sequence ID" value="NMD87723.1"/>
    <property type="molecule type" value="Genomic_DNA"/>
</dbReference>
<comment type="caution">
    <text evidence="4">The sequence shown here is derived from an EMBL/GenBank/DDBJ whole genome shotgun (WGS) entry which is preliminary data.</text>
</comment>
<dbReference type="PANTHER" id="PTHR12631">
    <property type="entry name" value="ALPHA-L-IDURONIDASE"/>
    <property type="match status" value="1"/>
</dbReference>
<dbReference type="InterPro" id="IPR051923">
    <property type="entry name" value="Glycosyl_Hydrolase_39"/>
</dbReference>
<dbReference type="RefSeq" id="WP_168963064.1">
    <property type="nucleotide sequence ID" value="NZ_JABAEW010000029.1"/>
</dbReference>
<sequence>MRFTVIIMAAVFFQGVILNGAEKKEVIEGNPYGVVAHLNRWEYEQMPQELVLMKQAGIGNVRTDLDWAQLEPEKGKWNFERWDALVGEAEKNNIAVLPILGGALPRCETPLLEHMDSWKNYLKTVLRHYHRISHWEVLNEPDLNPEFSKAEKYGPFLKETGREIKQISPGAMVMTGGFGSASSYLEQTLEAGGAEAVDIVNLHTYYWKSFPENALAAELKSVRERMAKYGMKDKKIWLTETGYATADAPDMKPLTAAALKKLNLDKDDIPVVLIRDMEYRYCTDRLNINRENFFSGNREFREISLKELKRLSPKRYPLLMLPPNESFPMIYARDLLNYVKKGGTLIFPGGGIPLYFNLVRQGNAVISEQAGEDIQKMFHIGWEAWWTNPQAPQSTWTQEIAPGFAKDIPFPSPATRFLSKRNLKDGDELIPIVMAYSEDRTYSAPAAAIYRFNSDLKGNIITFIWSEFAESVSRETQAKLLPRTILIALSAGVDKVFWYSFRSMGNIPAREHHFGIIERNLTPKPAYHAYKTLTEHCPPQSTRPVLSVKGDVYLASWSKPDGDKVYAVWRIQGSKNEKLSISGTVKEIKDHLGNRLTLTDLPPVSDGIIYFLGNSGLTVKCE</sequence>
<dbReference type="Proteomes" id="UP000576225">
    <property type="component" value="Unassembled WGS sequence"/>
</dbReference>
<keyword evidence="2" id="KW-0326">Glycosidase</keyword>
<dbReference type="Gene3D" id="3.20.20.80">
    <property type="entry name" value="Glycosidases"/>
    <property type="match status" value="2"/>
</dbReference>
<evidence type="ECO:0000256" key="1">
    <source>
        <dbReference type="ARBA" id="ARBA00022801"/>
    </source>
</evidence>
<dbReference type="PANTHER" id="PTHR12631:SF10">
    <property type="entry name" value="BETA-XYLOSIDASE-LIKE PROTEIN-RELATED"/>
    <property type="match status" value="1"/>
</dbReference>
<evidence type="ECO:0000256" key="2">
    <source>
        <dbReference type="ARBA" id="ARBA00023295"/>
    </source>
</evidence>
<feature type="domain" description="Glycoside hydrolase family 42 N-terminal" evidence="3">
    <location>
        <begin position="39"/>
        <end position="97"/>
    </location>
</feature>
<dbReference type="Pfam" id="PF02449">
    <property type="entry name" value="Glyco_hydro_42"/>
    <property type="match status" value="1"/>
</dbReference>
<protein>
    <recommendedName>
        <fullName evidence="3">Glycoside hydrolase family 42 N-terminal domain-containing protein</fullName>
    </recommendedName>
</protein>
<organism evidence="4 5">
    <name type="scientific">Victivallis vadensis</name>
    <dbReference type="NCBI Taxonomy" id="172901"/>
    <lineage>
        <taxon>Bacteria</taxon>
        <taxon>Pseudomonadati</taxon>
        <taxon>Lentisphaerota</taxon>
        <taxon>Lentisphaeria</taxon>
        <taxon>Victivallales</taxon>
        <taxon>Victivallaceae</taxon>
        <taxon>Victivallis</taxon>
    </lineage>
</organism>
<evidence type="ECO:0000259" key="3">
    <source>
        <dbReference type="Pfam" id="PF02449"/>
    </source>
</evidence>
<dbReference type="GO" id="GO:0009341">
    <property type="term" value="C:beta-galactosidase complex"/>
    <property type="evidence" value="ECO:0007669"/>
    <property type="project" value="InterPro"/>
</dbReference>
<dbReference type="AlphaFoldDB" id="A0A848AZB3"/>
<gene>
    <name evidence="4" type="ORF">HF882_14125</name>
</gene>
<proteinExistence type="predicted"/>
<evidence type="ECO:0000313" key="4">
    <source>
        <dbReference type="EMBL" id="NMD87723.1"/>
    </source>
</evidence>
<evidence type="ECO:0000313" key="5">
    <source>
        <dbReference type="Proteomes" id="UP000576225"/>
    </source>
</evidence>
<accession>A0A848AZB3</accession>
<keyword evidence="1" id="KW-0378">Hydrolase</keyword>
<dbReference type="InterPro" id="IPR013529">
    <property type="entry name" value="Glyco_hydro_42_N"/>
</dbReference>
<dbReference type="SUPFAM" id="SSF51445">
    <property type="entry name" value="(Trans)glycosidases"/>
    <property type="match status" value="1"/>
</dbReference>
<name>A0A848AZB3_9BACT</name>
<dbReference type="InterPro" id="IPR017853">
    <property type="entry name" value="GH"/>
</dbReference>
<dbReference type="GO" id="GO:0004565">
    <property type="term" value="F:beta-galactosidase activity"/>
    <property type="evidence" value="ECO:0007669"/>
    <property type="project" value="InterPro"/>
</dbReference>
<dbReference type="GO" id="GO:0005975">
    <property type="term" value="P:carbohydrate metabolic process"/>
    <property type="evidence" value="ECO:0007669"/>
    <property type="project" value="InterPro"/>
</dbReference>
<reference evidence="4 5" key="1">
    <citation type="submission" date="2020-04" db="EMBL/GenBank/DDBJ databases">
        <authorList>
            <person name="Hitch T.C.A."/>
            <person name="Wylensek D."/>
            <person name="Clavel T."/>
        </authorList>
    </citation>
    <scope>NUCLEOTIDE SEQUENCE [LARGE SCALE GENOMIC DNA]</scope>
    <source>
        <strain evidence="4 5">COR2-253-APC-1A</strain>
    </source>
</reference>